<evidence type="ECO:0000259" key="3">
    <source>
        <dbReference type="Pfam" id="PF00557"/>
    </source>
</evidence>
<dbReference type="GO" id="GO:0004177">
    <property type="term" value="F:aminopeptidase activity"/>
    <property type="evidence" value="ECO:0007669"/>
    <property type="project" value="UniProtKB-ARBA"/>
</dbReference>
<dbReference type="GO" id="GO:0008235">
    <property type="term" value="F:metalloexopeptidase activity"/>
    <property type="evidence" value="ECO:0007669"/>
    <property type="project" value="UniProtKB-ARBA"/>
</dbReference>
<name>A0A101FF76_9THEO</name>
<evidence type="ECO:0000313" key="4">
    <source>
        <dbReference type="EMBL" id="KUK35900.1"/>
    </source>
</evidence>
<dbReference type="GO" id="GO:0046872">
    <property type="term" value="F:metal ion binding"/>
    <property type="evidence" value="ECO:0007669"/>
    <property type="project" value="UniProtKB-KW"/>
</dbReference>
<dbReference type="Gene3D" id="3.90.230.10">
    <property type="entry name" value="Creatinase/methionine aminopeptidase superfamily"/>
    <property type="match status" value="1"/>
</dbReference>
<dbReference type="InterPro" id="IPR001131">
    <property type="entry name" value="Peptidase_M24B_aminopep-P_CS"/>
</dbReference>
<dbReference type="InterPro" id="IPR050659">
    <property type="entry name" value="Peptidase_M24B"/>
</dbReference>
<protein>
    <submittedName>
        <fullName evidence="4">Creatinase/prolidase</fullName>
    </submittedName>
</protein>
<dbReference type="AlphaFoldDB" id="A0A101FF76"/>
<dbReference type="PROSITE" id="PS00491">
    <property type="entry name" value="PROLINE_PEPTIDASE"/>
    <property type="match status" value="1"/>
</dbReference>
<proteinExistence type="predicted"/>
<keyword evidence="1" id="KW-0479">Metal-binding</keyword>
<evidence type="ECO:0000256" key="2">
    <source>
        <dbReference type="ARBA" id="ARBA00022801"/>
    </source>
</evidence>
<dbReference type="InterPro" id="IPR001714">
    <property type="entry name" value="Pept_M24_MAP"/>
</dbReference>
<dbReference type="CDD" id="cd01092">
    <property type="entry name" value="APP-like"/>
    <property type="match status" value="1"/>
</dbReference>
<dbReference type="Pfam" id="PF00557">
    <property type="entry name" value="Peptidase_M24"/>
    <property type="match status" value="1"/>
</dbReference>
<feature type="domain" description="Peptidase M24" evidence="3">
    <location>
        <begin position="1"/>
        <end position="199"/>
    </location>
</feature>
<dbReference type="PRINTS" id="PR00599">
    <property type="entry name" value="MAPEPTIDASE"/>
</dbReference>
<sequence length="216" mass="23280">EAGMITAAAFRYVLGEMYEGQEEQEIAGILELYMRQQGGGPPAFEIIVASGERGALPHGTASGKKVRRGEFITLDFGARFQGYAADLTRTVAMRSLSTKQREVYELVREAQERALKVIRAGVTAAAVDAAARSFLEEAGYGGYFNHSLGHGVGLAVHEEPRLAPGQDQELKPGMVVTVEPGIYISGWGGVRIEDTVLVKQNGCEILTPVTKDLIVI</sequence>
<accession>A0A101FF76</accession>
<organism evidence="4 5">
    <name type="scientific">Thermacetogenium phaeum</name>
    <dbReference type="NCBI Taxonomy" id="85874"/>
    <lineage>
        <taxon>Bacteria</taxon>
        <taxon>Bacillati</taxon>
        <taxon>Bacillota</taxon>
        <taxon>Clostridia</taxon>
        <taxon>Thermoanaerobacterales</taxon>
        <taxon>Thermoanaerobacteraceae</taxon>
        <taxon>Thermacetogenium</taxon>
    </lineage>
</organism>
<feature type="non-terminal residue" evidence="4">
    <location>
        <position position="1"/>
    </location>
</feature>
<evidence type="ECO:0000313" key="5">
    <source>
        <dbReference type="Proteomes" id="UP000053326"/>
    </source>
</evidence>
<dbReference type="InterPro" id="IPR000994">
    <property type="entry name" value="Pept_M24"/>
</dbReference>
<gene>
    <name evidence="4" type="ORF">XD66_1389</name>
</gene>
<dbReference type="PANTHER" id="PTHR46112">
    <property type="entry name" value="AMINOPEPTIDASE"/>
    <property type="match status" value="1"/>
</dbReference>
<comment type="caution">
    <text evidence="4">The sequence shown here is derived from an EMBL/GenBank/DDBJ whole genome shotgun (WGS) entry which is preliminary data.</text>
</comment>
<dbReference type="Proteomes" id="UP000053326">
    <property type="component" value="Unassembled WGS sequence"/>
</dbReference>
<dbReference type="SUPFAM" id="SSF55920">
    <property type="entry name" value="Creatinase/aminopeptidase"/>
    <property type="match status" value="1"/>
</dbReference>
<dbReference type="PANTHER" id="PTHR46112:SF3">
    <property type="entry name" value="AMINOPEPTIDASE YPDF"/>
    <property type="match status" value="1"/>
</dbReference>
<keyword evidence="2" id="KW-0378">Hydrolase</keyword>
<dbReference type="PATRIC" id="fig|85874.4.peg.964"/>
<evidence type="ECO:0000256" key="1">
    <source>
        <dbReference type="ARBA" id="ARBA00022723"/>
    </source>
</evidence>
<dbReference type="InterPro" id="IPR036005">
    <property type="entry name" value="Creatinase/aminopeptidase-like"/>
</dbReference>
<dbReference type="EMBL" id="LGFO01000218">
    <property type="protein sequence ID" value="KUK35900.1"/>
    <property type="molecule type" value="Genomic_DNA"/>
</dbReference>
<reference evidence="5" key="1">
    <citation type="journal article" date="2015" name="MBio">
        <title>Genome-Resolved Metagenomic Analysis Reveals Roles for Candidate Phyla and Other Microbial Community Members in Biogeochemical Transformations in Oil Reservoirs.</title>
        <authorList>
            <person name="Hu P."/>
            <person name="Tom L."/>
            <person name="Singh A."/>
            <person name="Thomas B.C."/>
            <person name="Baker B.J."/>
            <person name="Piceno Y.M."/>
            <person name="Andersen G.L."/>
            <person name="Banfield J.F."/>
        </authorList>
    </citation>
    <scope>NUCLEOTIDE SEQUENCE [LARGE SCALE GENOMIC DNA]</scope>
</reference>